<dbReference type="Gene3D" id="2.60.40.1090">
    <property type="entry name" value="Fimbrial-type adhesion domain"/>
    <property type="match status" value="1"/>
</dbReference>
<dbReference type="GO" id="GO:0009289">
    <property type="term" value="C:pilus"/>
    <property type="evidence" value="ECO:0007669"/>
    <property type="project" value="InterPro"/>
</dbReference>
<dbReference type="GO" id="GO:0043709">
    <property type="term" value="P:cell adhesion involved in single-species biofilm formation"/>
    <property type="evidence" value="ECO:0007669"/>
    <property type="project" value="TreeGrafter"/>
</dbReference>
<feature type="signal peptide" evidence="1">
    <location>
        <begin position="1"/>
        <end position="22"/>
    </location>
</feature>
<evidence type="ECO:0000259" key="2">
    <source>
        <dbReference type="Pfam" id="PF00419"/>
    </source>
</evidence>
<protein>
    <submittedName>
        <fullName evidence="3">Fimbrial protein</fullName>
    </submittedName>
</protein>
<dbReference type="InterPro" id="IPR050263">
    <property type="entry name" value="Bact_Fimbrial_Adh_Pro"/>
</dbReference>
<dbReference type="Proteomes" id="UP000185990">
    <property type="component" value="Unassembled WGS sequence"/>
</dbReference>
<feature type="chain" id="PRO_5033005306" evidence="1">
    <location>
        <begin position="23"/>
        <end position="162"/>
    </location>
</feature>
<dbReference type="SUPFAM" id="SSF49401">
    <property type="entry name" value="Bacterial adhesins"/>
    <property type="match status" value="1"/>
</dbReference>
<organism evidence="3 4">
    <name type="scientific">Pseudomonas versuta</name>
    <dbReference type="NCBI Taxonomy" id="1788301"/>
    <lineage>
        <taxon>Bacteria</taxon>
        <taxon>Pseudomonadati</taxon>
        <taxon>Pseudomonadota</taxon>
        <taxon>Gammaproteobacteria</taxon>
        <taxon>Pseudomonadales</taxon>
        <taxon>Pseudomonadaceae</taxon>
        <taxon>Pseudomonas</taxon>
    </lineage>
</organism>
<evidence type="ECO:0000313" key="3">
    <source>
        <dbReference type="EMBL" id="OKA23586.1"/>
    </source>
</evidence>
<reference evidence="3 4" key="1">
    <citation type="submission" date="2016-11" db="EMBL/GenBank/DDBJ databases">
        <title>Draft genome of Pseudomonas versuta A4R1.12.</title>
        <authorList>
            <person name="See-Too W.-S."/>
        </authorList>
    </citation>
    <scope>NUCLEOTIDE SEQUENCE [LARGE SCALE GENOMIC DNA]</scope>
    <source>
        <strain evidence="3 4">A4R1.12</strain>
    </source>
</reference>
<dbReference type="InterPro" id="IPR000259">
    <property type="entry name" value="Adhesion_dom_fimbrial"/>
</dbReference>
<comment type="caution">
    <text evidence="3">The sequence shown here is derived from an EMBL/GenBank/DDBJ whole genome shotgun (WGS) entry which is preliminary data.</text>
</comment>
<dbReference type="EMBL" id="MPJD01000018">
    <property type="protein sequence ID" value="OKA23586.1"/>
    <property type="molecule type" value="Genomic_DNA"/>
</dbReference>
<dbReference type="InterPro" id="IPR008966">
    <property type="entry name" value="Adhesion_dom_sf"/>
</dbReference>
<gene>
    <name evidence="3" type="ORF">BOH74_09785</name>
</gene>
<dbReference type="AlphaFoldDB" id="A0A853ZTJ2"/>
<dbReference type="InterPro" id="IPR036937">
    <property type="entry name" value="Adhesion_dom_fimbrial_sf"/>
</dbReference>
<dbReference type="PANTHER" id="PTHR33420:SF26">
    <property type="entry name" value="FIMBRIAL SUBUNIT"/>
    <property type="match status" value="1"/>
</dbReference>
<sequence length="162" mass="16689">MNLRLSMAAALLTGLACTSSYADDTVTINVSGTLTKAPCSLTSSKTLTANFGSIRTDLINSASSVDIPVTLNCPANSALNVSIKASGVYSGSTTYATTSKTNLVYMLSWKSDNSVANVTGTKRNLTNQSGTVNLGLTAKLIAIAAQTEGSFTGSSVITLEYL</sequence>
<keyword evidence="1" id="KW-0732">Signal</keyword>
<accession>A0A853ZTJ2</accession>
<dbReference type="Pfam" id="PF00419">
    <property type="entry name" value="Fimbrial"/>
    <property type="match status" value="1"/>
</dbReference>
<dbReference type="RefSeq" id="WP_073509528.1">
    <property type="nucleotide sequence ID" value="NZ_MPJD01000018.1"/>
</dbReference>
<dbReference type="PANTHER" id="PTHR33420">
    <property type="entry name" value="FIMBRIAL SUBUNIT ELFA-RELATED"/>
    <property type="match status" value="1"/>
</dbReference>
<evidence type="ECO:0000313" key="4">
    <source>
        <dbReference type="Proteomes" id="UP000185990"/>
    </source>
</evidence>
<dbReference type="PROSITE" id="PS51257">
    <property type="entry name" value="PROKAR_LIPOPROTEIN"/>
    <property type="match status" value="1"/>
</dbReference>
<feature type="domain" description="Fimbrial-type adhesion" evidence="2">
    <location>
        <begin position="28"/>
        <end position="161"/>
    </location>
</feature>
<name>A0A853ZTJ2_9PSED</name>
<proteinExistence type="predicted"/>
<evidence type="ECO:0000256" key="1">
    <source>
        <dbReference type="SAM" id="SignalP"/>
    </source>
</evidence>